<accession>A0ABN8BID1</accession>
<keyword evidence="1" id="KW-0472">Membrane</keyword>
<dbReference type="EMBL" id="CAKKNS010000001">
    <property type="protein sequence ID" value="CAH0415854.1"/>
    <property type="molecule type" value="Genomic_DNA"/>
</dbReference>
<name>A0ABN8BID1_9LACO</name>
<reference evidence="2 3" key="1">
    <citation type="submission" date="2021-11" db="EMBL/GenBank/DDBJ databases">
        <authorList>
            <person name="Depoorter E."/>
        </authorList>
    </citation>
    <scope>NUCLEOTIDE SEQUENCE [LARGE SCALE GENOMIC DNA]</scope>
    <source>
        <strain evidence="2 3">LMG 24289</strain>
    </source>
</reference>
<evidence type="ECO:0000313" key="2">
    <source>
        <dbReference type="EMBL" id="CAH0415854.1"/>
    </source>
</evidence>
<feature type="transmembrane region" description="Helical" evidence="1">
    <location>
        <begin position="48"/>
        <end position="74"/>
    </location>
</feature>
<keyword evidence="1" id="KW-0812">Transmembrane</keyword>
<keyword evidence="1" id="KW-1133">Transmembrane helix</keyword>
<sequence>MINKNQFKVSFFLAMVCLFVKVIFDSLDQGSMASKFIQTINVIGASGYWYLPIIVGGWFVIMFTFAFYIFFRIINTIVHRLYRRR</sequence>
<comment type="caution">
    <text evidence="2">The sequence shown here is derived from an EMBL/GenBank/DDBJ whole genome shotgun (WGS) entry which is preliminary data.</text>
</comment>
<protein>
    <submittedName>
        <fullName evidence="2">Uncharacterized protein</fullName>
    </submittedName>
</protein>
<evidence type="ECO:0000313" key="3">
    <source>
        <dbReference type="Proteomes" id="UP000789707"/>
    </source>
</evidence>
<keyword evidence="3" id="KW-1185">Reference proteome</keyword>
<dbReference type="RefSeq" id="WP_230095933.1">
    <property type="nucleotide sequence ID" value="NZ_CAKKNS010000001.1"/>
</dbReference>
<proteinExistence type="predicted"/>
<dbReference type="Proteomes" id="UP000789707">
    <property type="component" value="Unassembled WGS sequence"/>
</dbReference>
<evidence type="ECO:0000256" key="1">
    <source>
        <dbReference type="SAM" id="Phobius"/>
    </source>
</evidence>
<gene>
    <name evidence="2" type="ORF">WFA24289_00152</name>
</gene>
<organism evidence="2 3">
    <name type="scientific">Periweissella fabaria</name>
    <dbReference type="NCBI Taxonomy" id="546157"/>
    <lineage>
        <taxon>Bacteria</taxon>
        <taxon>Bacillati</taxon>
        <taxon>Bacillota</taxon>
        <taxon>Bacilli</taxon>
        <taxon>Lactobacillales</taxon>
        <taxon>Lactobacillaceae</taxon>
        <taxon>Periweissella</taxon>
    </lineage>
</organism>